<name>A0AAD5T8U1_9FUNG</name>
<dbReference type="Proteomes" id="UP001211907">
    <property type="component" value="Unassembled WGS sequence"/>
</dbReference>
<dbReference type="Pfam" id="PF01633">
    <property type="entry name" value="Choline_kinase"/>
    <property type="match status" value="2"/>
</dbReference>
<evidence type="ECO:0000313" key="5">
    <source>
        <dbReference type="Proteomes" id="UP001211907"/>
    </source>
</evidence>
<comment type="pathway">
    <text evidence="1">Phospholipid metabolism; phosphatidylethanolamine biosynthesis; phosphatidylethanolamine from ethanolamine: step 1/3.</text>
</comment>
<protein>
    <recommendedName>
        <fullName evidence="3">ethanolamine kinase</fullName>
        <ecNumber evidence="3">2.7.1.82</ecNumber>
    </recommendedName>
</protein>
<comment type="caution">
    <text evidence="4">The sequence shown here is derived from an EMBL/GenBank/DDBJ whole genome shotgun (WGS) entry which is preliminary data.</text>
</comment>
<comment type="similarity">
    <text evidence="2">Belongs to the choline/ethanolamine kinase family.</text>
</comment>
<dbReference type="GO" id="GO:0006646">
    <property type="term" value="P:phosphatidylethanolamine biosynthetic process"/>
    <property type="evidence" value="ECO:0007669"/>
    <property type="project" value="TreeGrafter"/>
</dbReference>
<dbReference type="CDD" id="cd05157">
    <property type="entry name" value="ETNK_euk"/>
    <property type="match status" value="1"/>
</dbReference>
<evidence type="ECO:0000256" key="1">
    <source>
        <dbReference type="ARBA" id="ARBA00037883"/>
    </source>
</evidence>
<proteinExistence type="inferred from homology"/>
<dbReference type="PANTHER" id="PTHR22603:SF66">
    <property type="entry name" value="ETHANOLAMINE KINASE"/>
    <property type="match status" value="1"/>
</dbReference>
<dbReference type="AlphaFoldDB" id="A0AAD5T8U1"/>
<dbReference type="Gene3D" id="3.70.10.10">
    <property type="match status" value="1"/>
</dbReference>
<evidence type="ECO:0000313" key="4">
    <source>
        <dbReference type="EMBL" id="KAJ3137891.1"/>
    </source>
</evidence>
<evidence type="ECO:0000256" key="3">
    <source>
        <dbReference type="ARBA" id="ARBA00038874"/>
    </source>
</evidence>
<dbReference type="SUPFAM" id="SSF56112">
    <property type="entry name" value="Protein kinase-like (PK-like)"/>
    <property type="match status" value="1"/>
</dbReference>
<dbReference type="GO" id="GO:0030896">
    <property type="term" value="C:checkpoint clamp complex"/>
    <property type="evidence" value="ECO:0007669"/>
    <property type="project" value="InterPro"/>
</dbReference>
<dbReference type="PANTHER" id="PTHR22603">
    <property type="entry name" value="CHOLINE/ETHANOALAMINE KINASE"/>
    <property type="match status" value="1"/>
</dbReference>
<dbReference type="GO" id="GO:0005737">
    <property type="term" value="C:cytoplasm"/>
    <property type="evidence" value="ECO:0007669"/>
    <property type="project" value="TreeGrafter"/>
</dbReference>
<evidence type="ECO:0000256" key="2">
    <source>
        <dbReference type="ARBA" id="ARBA00038211"/>
    </source>
</evidence>
<gene>
    <name evidence="4" type="ORF">HK100_000406</name>
</gene>
<dbReference type="EC" id="2.7.1.82" evidence="3"/>
<dbReference type="GO" id="GO:0000077">
    <property type="term" value="P:DNA damage checkpoint signaling"/>
    <property type="evidence" value="ECO:0007669"/>
    <property type="project" value="InterPro"/>
</dbReference>
<dbReference type="InterPro" id="IPR011009">
    <property type="entry name" value="Kinase-like_dom_sf"/>
</dbReference>
<keyword evidence="5" id="KW-1185">Reference proteome</keyword>
<dbReference type="EMBL" id="JADGJH010000108">
    <property type="protein sequence ID" value="KAJ3137891.1"/>
    <property type="molecule type" value="Genomic_DNA"/>
</dbReference>
<reference evidence="4" key="1">
    <citation type="submission" date="2020-05" db="EMBL/GenBank/DDBJ databases">
        <title>Phylogenomic resolution of chytrid fungi.</title>
        <authorList>
            <person name="Stajich J.E."/>
            <person name="Amses K."/>
            <person name="Simmons R."/>
            <person name="Seto K."/>
            <person name="Myers J."/>
            <person name="Bonds A."/>
            <person name="Quandt C.A."/>
            <person name="Barry K."/>
            <person name="Liu P."/>
            <person name="Grigoriev I."/>
            <person name="Longcore J.E."/>
            <person name="James T.Y."/>
        </authorList>
    </citation>
    <scope>NUCLEOTIDE SEQUENCE</scope>
    <source>
        <strain evidence="4">JEL0513</strain>
    </source>
</reference>
<dbReference type="Pfam" id="PF04005">
    <property type="entry name" value="Hus1"/>
    <property type="match status" value="1"/>
</dbReference>
<organism evidence="4 5">
    <name type="scientific">Physocladia obscura</name>
    <dbReference type="NCBI Taxonomy" id="109957"/>
    <lineage>
        <taxon>Eukaryota</taxon>
        <taxon>Fungi</taxon>
        <taxon>Fungi incertae sedis</taxon>
        <taxon>Chytridiomycota</taxon>
        <taxon>Chytridiomycota incertae sedis</taxon>
        <taxon>Chytridiomycetes</taxon>
        <taxon>Chytridiales</taxon>
        <taxon>Chytriomycetaceae</taxon>
        <taxon>Physocladia</taxon>
    </lineage>
</organism>
<dbReference type="GO" id="GO:0004305">
    <property type="term" value="F:ethanolamine kinase activity"/>
    <property type="evidence" value="ECO:0007669"/>
    <property type="project" value="UniProtKB-EC"/>
</dbReference>
<sequence>MLPPVMAVKNMADRMKAINGQLVVKANMSGDFVMLVENDMVKLETFYDELENPAIDPSQVEPSQQPSLNRDPKDFAQVRVDIKDFIKFCTCHQLNPMHTICCIIENHGLVFYVYIGENGGENMSSAQECGTITYCNEPRMLSTESAGTELPFFEFTMDHSALLDGSAKVIAWAFPDWNMAQVKLVQQTHGITNRRFDFFDANFVAYFTVVKCTYKSETILIRTYGKGTDAIIDRSQEMTNMIVLSRAGLSPKLHARFSNGLVYGYILPKQFAKPDVNDSFHSFMTVDRLKKELISLKAELDPVNAPIVFSHCDLLTGNIIYNSELDKVDFIDYEYGSYNPRGFDIGNHFCEHAGFDCEWDLYPKEEFQHKWLREYLVEANGNDSSAVSEDDVSKLYSEVNKYALAAHLYWGIWALCQAELSDLEFDYVGYSKLRIDEYFRRKKEFLAL</sequence>
<dbReference type="InterPro" id="IPR007150">
    <property type="entry name" value="HUS1/Mec3"/>
</dbReference>
<accession>A0AAD5T8U1</accession>
<dbReference type="Gene3D" id="3.90.1200.10">
    <property type="match status" value="1"/>
</dbReference>
<dbReference type="Gene3D" id="3.30.200.20">
    <property type="entry name" value="Phosphorylase Kinase, domain 1"/>
    <property type="match status" value="1"/>
</dbReference>